<keyword evidence="3" id="KW-0862">Zinc</keyword>
<evidence type="ECO:0000256" key="1">
    <source>
        <dbReference type="ARBA" id="ARBA00022723"/>
    </source>
</evidence>
<accession>A0A481ZDK4</accession>
<dbReference type="EMBL" id="MK500606">
    <property type="protein sequence ID" value="QBK93867.1"/>
    <property type="molecule type" value="Genomic_DNA"/>
</dbReference>
<dbReference type="PROSITE" id="PS50865">
    <property type="entry name" value="ZF_MYND_2"/>
    <property type="match status" value="1"/>
</dbReference>
<proteinExistence type="predicted"/>
<keyword evidence="2" id="KW-0863">Zinc-finger</keyword>
<evidence type="ECO:0000256" key="3">
    <source>
        <dbReference type="ARBA" id="ARBA00022833"/>
    </source>
</evidence>
<dbReference type="Pfam" id="PF01753">
    <property type="entry name" value="zf-MYND"/>
    <property type="match status" value="1"/>
</dbReference>
<feature type="domain" description="MYND-type" evidence="4">
    <location>
        <begin position="98"/>
        <end position="136"/>
    </location>
</feature>
<dbReference type="GO" id="GO:0008270">
    <property type="term" value="F:zinc ion binding"/>
    <property type="evidence" value="ECO:0007669"/>
    <property type="project" value="UniProtKB-KW"/>
</dbReference>
<dbReference type="InterPro" id="IPR002893">
    <property type="entry name" value="Znf_MYND"/>
</dbReference>
<evidence type="ECO:0000313" key="5">
    <source>
        <dbReference type="EMBL" id="QBK93867.1"/>
    </source>
</evidence>
<dbReference type="Gene3D" id="6.10.140.2220">
    <property type="match status" value="1"/>
</dbReference>
<keyword evidence="1" id="KW-0479">Metal-binding</keyword>
<evidence type="ECO:0000256" key="2">
    <source>
        <dbReference type="ARBA" id="ARBA00022771"/>
    </source>
</evidence>
<dbReference type="SUPFAM" id="SSF144232">
    <property type="entry name" value="HIT/MYND zinc finger-like"/>
    <property type="match status" value="1"/>
</dbReference>
<evidence type="ECO:0000259" key="4">
    <source>
        <dbReference type="PROSITE" id="PS50865"/>
    </source>
</evidence>
<protein>
    <submittedName>
        <fullName evidence="5">MYND finger protein</fullName>
    </submittedName>
</protein>
<name>A0A481ZDK4_9VIRU</name>
<dbReference type="PROSITE" id="PS01360">
    <property type="entry name" value="ZF_MYND_1"/>
    <property type="match status" value="1"/>
</dbReference>
<sequence>MKSINKDECKSFPLLWMNHDKNNFIVFKIEEDMCDTLAKKKVIEVKTFCYLNGKIFEDIQYVKTDIYKGLLISRPSMIVASEDGVHEKMLDSDEDYICGNCGETKEKMQRCSICKLTYYCGRKCQKTDWKFHKKVCGR</sequence>
<organism evidence="5">
    <name type="scientific">Pithovirus LCPAC406</name>
    <dbReference type="NCBI Taxonomy" id="2506599"/>
    <lineage>
        <taxon>Viruses</taxon>
        <taxon>Pithoviruses</taxon>
    </lineage>
</organism>
<reference evidence="5" key="1">
    <citation type="journal article" date="2019" name="MBio">
        <title>Virus Genomes from Deep Sea Sediments Expand the Ocean Megavirome and Support Independent Origins of Viral Gigantism.</title>
        <authorList>
            <person name="Backstrom D."/>
            <person name="Yutin N."/>
            <person name="Jorgensen S.L."/>
            <person name="Dharamshi J."/>
            <person name="Homa F."/>
            <person name="Zaremba-Niedwiedzka K."/>
            <person name="Spang A."/>
            <person name="Wolf Y.I."/>
            <person name="Koonin E.V."/>
            <person name="Ettema T.J."/>
        </authorList>
    </citation>
    <scope>NUCLEOTIDE SEQUENCE</scope>
</reference>
<gene>
    <name evidence="5" type="ORF">LCPAC406_01810</name>
</gene>